<dbReference type="EMBL" id="FOSZ01000001">
    <property type="protein sequence ID" value="SFK57681.1"/>
    <property type="molecule type" value="Genomic_DNA"/>
</dbReference>
<gene>
    <name evidence="2" type="ORF">SAMN04488036_101480</name>
</gene>
<feature type="region of interest" description="Disordered" evidence="1">
    <location>
        <begin position="24"/>
        <end position="56"/>
    </location>
</feature>
<dbReference type="Proteomes" id="UP000198851">
    <property type="component" value="Unassembled WGS sequence"/>
</dbReference>
<dbReference type="AlphaFoldDB" id="A0A1I4AP31"/>
<evidence type="ECO:0000313" key="2">
    <source>
        <dbReference type="EMBL" id="SFK57681.1"/>
    </source>
</evidence>
<name>A0A1I4AP31_9RHOB</name>
<protein>
    <submittedName>
        <fullName evidence="2">Uncharacterized protein</fullName>
    </submittedName>
</protein>
<evidence type="ECO:0000313" key="3">
    <source>
        <dbReference type="Proteomes" id="UP000198851"/>
    </source>
</evidence>
<evidence type="ECO:0000256" key="1">
    <source>
        <dbReference type="SAM" id="MobiDB-lite"/>
    </source>
</evidence>
<dbReference type="Gene3D" id="1.10.287.1490">
    <property type="match status" value="1"/>
</dbReference>
<accession>A0A1I4AP31</accession>
<sequence length="253" mass="26553">MSDISDLESRLSAALERIGAKVADLGTAPTEVSGEGSGDMSAEVESLRRSLENEATATAQLEERLRAVTQKQEDAEAALAAAEKKAAEAAAEVEGLRSTVDADSEANDEADARIDELTTKVAELEAALEVEKSARTVAEADAEAARSALAAAGAGDGGEALAANREAMEQMAQRLRRMRRMSKGVRENNERLRAVVEEKVVDAGLINDALKAEIDSLKAQREAEIAEADVILTGLAPMLAVAPPQDAATEEDA</sequence>
<dbReference type="OrthoDB" id="7871100at2"/>
<dbReference type="RefSeq" id="WP_093319760.1">
    <property type="nucleotide sequence ID" value="NZ_FOSZ01000001.1"/>
</dbReference>
<reference evidence="3" key="1">
    <citation type="submission" date="2016-10" db="EMBL/GenBank/DDBJ databases">
        <authorList>
            <person name="Varghese N."/>
            <person name="Submissions S."/>
        </authorList>
    </citation>
    <scope>NUCLEOTIDE SEQUENCE [LARGE SCALE GENOMIC DNA]</scope>
    <source>
        <strain evidence="3">DSM 28453</strain>
    </source>
</reference>
<proteinExistence type="predicted"/>
<keyword evidence="3" id="KW-1185">Reference proteome</keyword>
<organism evidence="2 3">
    <name type="scientific">Shimia haliotis</name>
    <dbReference type="NCBI Taxonomy" id="1280847"/>
    <lineage>
        <taxon>Bacteria</taxon>
        <taxon>Pseudomonadati</taxon>
        <taxon>Pseudomonadota</taxon>
        <taxon>Alphaproteobacteria</taxon>
        <taxon>Rhodobacterales</taxon>
        <taxon>Roseobacteraceae</taxon>
    </lineage>
</organism>
<dbReference type="STRING" id="1280847.SAMN04488036_101480"/>